<name>A0ABZ2WBH5_9STAP</name>
<dbReference type="EMBL" id="CP133006">
    <property type="protein sequence ID" value="WZG09495.1"/>
    <property type="molecule type" value="Genomic_DNA"/>
</dbReference>
<evidence type="ECO:0000313" key="2">
    <source>
        <dbReference type="EMBL" id="WZG09495.1"/>
    </source>
</evidence>
<dbReference type="RefSeq" id="WP_341636340.1">
    <property type="nucleotide sequence ID" value="NZ_CP133006.1"/>
</dbReference>
<organism evidence="2 3">
    <name type="scientific">Staphylococcus casei</name>
    <dbReference type="NCBI Taxonomy" id="201828"/>
    <lineage>
        <taxon>Bacteria</taxon>
        <taxon>Bacillati</taxon>
        <taxon>Bacillota</taxon>
        <taxon>Bacilli</taxon>
        <taxon>Bacillales</taxon>
        <taxon>Staphylococcaceae</taxon>
        <taxon>Staphylococcus</taxon>
    </lineage>
</organism>
<protein>
    <submittedName>
        <fullName evidence="2">Uncharacterized protein</fullName>
    </submittedName>
</protein>
<sequence length="48" mass="5145">MGWIRSWWGALYDAAKSGVKKSHATAKKHVGKGTGRKQGASASYSACY</sequence>
<feature type="compositionally biased region" description="Basic residues" evidence="1">
    <location>
        <begin position="20"/>
        <end position="35"/>
    </location>
</feature>
<evidence type="ECO:0000256" key="1">
    <source>
        <dbReference type="SAM" id="MobiDB-lite"/>
    </source>
</evidence>
<accession>A0ABZ2WBH5</accession>
<reference evidence="2 3" key="1">
    <citation type="journal article" date="2024" name="ISME J.">
        <title>Staphylococcus epidermidis bacteriocin A37 kills natural competitors with a unique mechanism of action.</title>
        <authorList>
            <person name="Puls J.S."/>
            <person name="Winnerling B."/>
            <person name="Power J.J."/>
            <person name="Kruger A.M."/>
            <person name="Brajtenbach D."/>
            <person name="Johnson M."/>
            <person name="Bilici K."/>
            <person name="Camus L."/>
            <person name="Fliesswasser T."/>
            <person name="Schneider T."/>
            <person name="Sahl H.G."/>
            <person name="Ghosal D."/>
            <person name="Kubitscheck U."/>
            <person name="Heilbronner S."/>
            <person name="Grein F."/>
        </authorList>
    </citation>
    <scope>NUCLEOTIDE SEQUENCE [LARGE SCALE GENOMIC DNA]</scope>
    <source>
        <strain evidence="2 3">SCK7</strain>
    </source>
</reference>
<keyword evidence="3" id="KW-1185">Reference proteome</keyword>
<feature type="region of interest" description="Disordered" evidence="1">
    <location>
        <begin position="20"/>
        <end position="48"/>
    </location>
</feature>
<dbReference type="Proteomes" id="UP001468345">
    <property type="component" value="Chromosome"/>
</dbReference>
<gene>
    <name evidence="2" type="ORF">SHJJP9002_001454</name>
</gene>
<proteinExistence type="predicted"/>
<evidence type="ECO:0000313" key="3">
    <source>
        <dbReference type="Proteomes" id="UP001468345"/>
    </source>
</evidence>